<organism evidence="2 3">
    <name type="scientific">Champsocephalus esox</name>
    <name type="common">pike icefish</name>
    <dbReference type="NCBI Taxonomy" id="159716"/>
    <lineage>
        <taxon>Eukaryota</taxon>
        <taxon>Metazoa</taxon>
        <taxon>Chordata</taxon>
        <taxon>Craniata</taxon>
        <taxon>Vertebrata</taxon>
        <taxon>Euteleostomi</taxon>
        <taxon>Actinopterygii</taxon>
        <taxon>Neopterygii</taxon>
        <taxon>Teleostei</taxon>
        <taxon>Neoteleostei</taxon>
        <taxon>Acanthomorphata</taxon>
        <taxon>Eupercaria</taxon>
        <taxon>Perciformes</taxon>
        <taxon>Notothenioidei</taxon>
        <taxon>Channichthyidae</taxon>
        <taxon>Champsocephalus</taxon>
    </lineage>
</organism>
<evidence type="ECO:0000313" key="3">
    <source>
        <dbReference type="Proteomes" id="UP001335648"/>
    </source>
</evidence>
<evidence type="ECO:0000256" key="1">
    <source>
        <dbReference type="SAM" id="SignalP"/>
    </source>
</evidence>
<keyword evidence="1" id="KW-0732">Signal</keyword>
<comment type="caution">
    <text evidence="2">The sequence shown here is derived from an EMBL/GenBank/DDBJ whole genome shotgun (WGS) entry which is preliminary data.</text>
</comment>
<keyword evidence="3" id="KW-1185">Reference proteome</keyword>
<accession>A0AAN8B0S4</accession>
<feature type="chain" id="PRO_5042901445" description="Secreted protein" evidence="1">
    <location>
        <begin position="19"/>
        <end position="89"/>
    </location>
</feature>
<evidence type="ECO:0000313" key="2">
    <source>
        <dbReference type="EMBL" id="KAK5876297.1"/>
    </source>
</evidence>
<dbReference type="AlphaFoldDB" id="A0AAN8B0S4"/>
<dbReference type="EMBL" id="JAULUE010002067">
    <property type="protein sequence ID" value="KAK5876297.1"/>
    <property type="molecule type" value="Genomic_DNA"/>
</dbReference>
<protein>
    <recommendedName>
        <fullName evidence="4">Secreted protein</fullName>
    </recommendedName>
</protein>
<name>A0AAN8B0S4_9TELE</name>
<proteinExistence type="predicted"/>
<gene>
    <name evidence="2" type="ORF">CesoFtcFv8_025664</name>
</gene>
<dbReference type="Proteomes" id="UP001335648">
    <property type="component" value="Unassembled WGS sequence"/>
</dbReference>
<reference evidence="2 3" key="1">
    <citation type="journal article" date="2023" name="Mol. Biol. Evol.">
        <title>Genomics of Secondarily Temperate Adaptation in the Only Non-Antarctic Icefish.</title>
        <authorList>
            <person name="Rivera-Colon A.G."/>
            <person name="Rayamajhi N."/>
            <person name="Minhas B.F."/>
            <person name="Madrigal G."/>
            <person name="Bilyk K.T."/>
            <person name="Yoon V."/>
            <person name="Hune M."/>
            <person name="Gregory S."/>
            <person name="Cheng C.H.C."/>
            <person name="Catchen J.M."/>
        </authorList>
    </citation>
    <scope>NUCLEOTIDE SEQUENCE [LARGE SCALE GENOMIC DNA]</scope>
    <source>
        <strain evidence="2">JC2023a</strain>
    </source>
</reference>
<feature type="signal peptide" evidence="1">
    <location>
        <begin position="1"/>
        <end position="18"/>
    </location>
</feature>
<evidence type="ECO:0008006" key="4">
    <source>
        <dbReference type="Google" id="ProtNLM"/>
    </source>
</evidence>
<sequence length="89" mass="10595">MLRLRLTVSLLLFYCSYLERVCSPGCTEGLRVHIENITVTLLRRKQDLCRQHDRSQARKRKRKRKRAERVVQYDTGVQEEQVDEELACC</sequence>